<reference evidence="3" key="1">
    <citation type="journal article" date="2020" name="mSystems">
        <title>Genome- and Community-Level Interaction Insights into Carbon Utilization and Element Cycling Functions of Hydrothermarchaeota in Hydrothermal Sediment.</title>
        <authorList>
            <person name="Zhou Z."/>
            <person name="Liu Y."/>
            <person name="Xu W."/>
            <person name="Pan J."/>
            <person name="Luo Z.H."/>
            <person name="Li M."/>
        </authorList>
    </citation>
    <scope>NUCLEOTIDE SEQUENCE [LARGE SCALE GENOMIC DNA]</scope>
    <source>
        <strain evidence="3">SpSt-697</strain>
    </source>
</reference>
<feature type="transmembrane region" description="Helical" evidence="2">
    <location>
        <begin position="217"/>
        <end position="240"/>
    </location>
</feature>
<dbReference type="AlphaFoldDB" id="A0A7V3ZW10"/>
<feature type="region of interest" description="Disordered" evidence="1">
    <location>
        <begin position="361"/>
        <end position="384"/>
    </location>
</feature>
<keyword evidence="2" id="KW-0472">Membrane</keyword>
<name>A0A7V3ZW10_UNCW3</name>
<feature type="transmembrane region" description="Helical" evidence="2">
    <location>
        <begin position="308"/>
        <end position="331"/>
    </location>
</feature>
<organism evidence="3">
    <name type="scientific">candidate division WOR-3 bacterium</name>
    <dbReference type="NCBI Taxonomy" id="2052148"/>
    <lineage>
        <taxon>Bacteria</taxon>
        <taxon>Bacteria division WOR-3</taxon>
    </lineage>
</organism>
<feature type="compositionally biased region" description="Basic and acidic residues" evidence="1">
    <location>
        <begin position="370"/>
        <end position="384"/>
    </location>
</feature>
<feature type="transmembrane region" description="Helical" evidence="2">
    <location>
        <begin position="125"/>
        <end position="152"/>
    </location>
</feature>
<feature type="transmembrane region" description="Helical" evidence="2">
    <location>
        <begin position="71"/>
        <end position="91"/>
    </location>
</feature>
<feature type="transmembrane region" description="Helical" evidence="2">
    <location>
        <begin position="158"/>
        <end position="187"/>
    </location>
</feature>
<gene>
    <name evidence="3" type="ORF">ENU74_05965</name>
</gene>
<keyword evidence="2" id="KW-0812">Transmembrane</keyword>
<sequence>MKLHYNYKDIFRSLRLAFSLKKLSIMTLALFIAFIFYNIFSYLALLTAHYSFEEIWNTYRFFPFLSGSLPFFSYIFWAIGIIGFIIIFFIAQNAVTKITFEQLKGDEFFEVKESLKYAFKNFKSYFFSPLFLIVFIILIIIAGIILALIGKIPYFGDIFVGIMSIPAFCASLFILYLLIILFFALILSPIVVGCTASDTFDTLFEVFSCVNEQPARLIWYSIILKFLSSIGLVVFGYATFLSVKIGQAVLSMLIPNKINEAFSLASYFIKLSPPENTGFYSQIWATLLEKLGFSSLLEPNVYFTPSNWGVAVLGIFFALTFYLLYLFVYAYGINIWTTGQTLVYINLVKKKDDRDLLAEKEEEEEVIAPIEEKKEEKPEEKKEE</sequence>
<evidence type="ECO:0000313" key="3">
    <source>
        <dbReference type="EMBL" id="HGK64116.1"/>
    </source>
</evidence>
<keyword evidence="2" id="KW-1133">Transmembrane helix</keyword>
<feature type="transmembrane region" description="Helical" evidence="2">
    <location>
        <begin position="25"/>
        <end position="51"/>
    </location>
</feature>
<accession>A0A7V3ZW10</accession>
<evidence type="ECO:0000256" key="1">
    <source>
        <dbReference type="SAM" id="MobiDB-lite"/>
    </source>
</evidence>
<proteinExistence type="predicted"/>
<evidence type="ECO:0000256" key="2">
    <source>
        <dbReference type="SAM" id="Phobius"/>
    </source>
</evidence>
<dbReference type="EMBL" id="DTDR01000143">
    <property type="protein sequence ID" value="HGK64116.1"/>
    <property type="molecule type" value="Genomic_DNA"/>
</dbReference>
<protein>
    <submittedName>
        <fullName evidence="3">Uncharacterized protein</fullName>
    </submittedName>
</protein>
<comment type="caution">
    <text evidence="3">The sequence shown here is derived from an EMBL/GenBank/DDBJ whole genome shotgun (WGS) entry which is preliminary data.</text>
</comment>